<proteinExistence type="predicted"/>
<organism evidence="2 3">
    <name type="scientific">Rhodococcus wratislaviensis NBRC 100605</name>
    <dbReference type="NCBI Taxonomy" id="1219028"/>
    <lineage>
        <taxon>Bacteria</taxon>
        <taxon>Bacillati</taxon>
        <taxon>Actinomycetota</taxon>
        <taxon>Actinomycetes</taxon>
        <taxon>Mycobacteriales</taxon>
        <taxon>Nocardiaceae</taxon>
        <taxon>Rhodococcus</taxon>
    </lineage>
</organism>
<feature type="region of interest" description="Disordered" evidence="1">
    <location>
        <begin position="1"/>
        <end position="46"/>
    </location>
</feature>
<dbReference type="Proteomes" id="UP000019491">
    <property type="component" value="Unassembled WGS sequence"/>
</dbReference>
<comment type="caution">
    <text evidence="2">The sequence shown here is derived from an EMBL/GenBank/DDBJ whole genome shotgun (WGS) entry which is preliminary data.</text>
</comment>
<accession>X0R3N6</accession>
<protein>
    <submittedName>
        <fullName evidence="2">Uncharacterized protein</fullName>
    </submittedName>
</protein>
<sequence>MQSRPGLCAVHYTDDPTPVGPAGAVSWGPAQTSAAPTEASSPSHADTVTDALTWWRWSVLTEVGEASG</sequence>
<keyword evidence="3" id="KW-1185">Reference proteome</keyword>
<dbReference type="AlphaFoldDB" id="X0R3N6"/>
<evidence type="ECO:0000256" key="1">
    <source>
        <dbReference type="SAM" id="MobiDB-lite"/>
    </source>
</evidence>
<evidence type="ECO:0000313" key="2">
    <source>
        <dbReference type="EMBL" id="GAF45485.1"/>
    </source>
</evidence>
<reference evidence="2 3" key="1">
    <citation type="submission" date="2014-02" db="EMBL/GenBank/DDBJ databases">
        <title>Whole genome shotgun sequence of Rhodococcus wratislaviensis NBRC 100605.</title>
        <authorList>
            <person name="Hosoyama A."/>
            <person name="Tsuchikane K."/>
            <person name="Yoshida I."/>
            <person name="Ohji S."/>
            <person name="Ichikawa N."/>
            <person name="Yamazoe A."/>
            <person name="Fujita N."/>
        </authorList>
    </citation>
    <scope>NUCLEOTIDE SEQUENCE [LARGE SCALE GENOMIC DNA]</scope>
    <source>
        <strain evidence="2 3">NBRC 100605</strain>
    </source>
</reference>
<evidence type="ECO:0000313" key="3">
    <source>
        <dbReference type="Proteomes" id="UP000019491"/>
    </source>
</evidence>
<gene>
    <name evidence="2" type="ORF">RW1_022_00620</name>
</gene>
<name>X0R3N6_RHOWR</name>
<dbReference type="EMBL" id="BAWF01000022">
    <property type="protein sequence ID" value="GAF45485.1"/>
    <property type="molecule type" value="Genomic_DNA"/>
</dbReference>
<feature type="compositionally biased region" description="Low complexity" evidence="1">
    <location>
        <begin position="29"/>
        <end position="43"/>
    </location>
</feature>